<dbReference type="Proteomes" id="UP000240481">
    <property type="component" value="Unassembled WGS sequence"/>
</dbReference>
<dbReference type="Gene3D" id="1.10.10.1150">
    <property type="entry name" value="Coenzyme PQQ synthesis protein D (PqqD)"/>
    <property type="match status" value="1"/>
</dbReference>
<name>A0A0J8Y1F1_9GAMM</name>
<protein>
    <submittedName>
        <fullName evidence="1">PqqD family protein</fullName>
    </submittedName>
</protein>
<dbReference type="RefSeq" id="WP_048897753.1">
    <property type="nucleotide sequence ID" value="NZ_AP024853.1"/>
</dbReference>
<evidence type="ECO:0000313" key="1">
    <source>
        <dbReference type="EMBL" id="PSW25030.1"/>
    </source>
</evidence>
<keyword evidence="2" id="KW-1185">Reference proteome</keyword>
<dbReference type="STRING" id="680026.AB733_04835"/>
<dbReference type="Pfam" id="PF05402">
    <property type="entry name" value="PqqD"/>
    <property type="match status" value="1"/>
</dbReference>
<sequence length="100" mass="11706">MSAVVFDKLKSLQLVSNPLKVRDDGEFLIAMNESMELFYFKDTAKDMLLKVIESKPTVQELLDYLLSEYDVSKELLIKDVIQFVRDLQWQRLISMKCVIN</sequence>
<dbReference type="EMBL" id="PYLZ01000004">
    <property type="protein sequence ID" value="PSW25030.1"/>
    <property type="molecule type" value="Genomic_DNA"/>
</dbReference>
<organism evidence="1 2">
    <name type="scientific">Photobacterium swingsii</name>
    <dbReference type="NCBI Taxonomy" id="680026"/>
    <lineage>
        <taxon>Bacteria</taxon>
        <taxon>Pseudomonadati</taxon>
        <taxon>Pseudomonadota</taxon>
        <taxon>Gammaproteobacteria</taxon>
        <taxon>Vibrionales</taxon>
        <taxon>Vibrionaceae</taxon>
        <taxon>Photobacterium</taxon>
    </lineage>
</organism>
<evidence type="ECO:0000313" key="2">
    <source>
        <dbReference type="Proteomes" id="UP000240481"/>
    </source>
</evidence>
<reference evidence="1 2" key="1">
    <citation type="submission" date="2018-01" db="EMBL/GenBank/DDBJ databases">
        <title>Whole genome sequencing of Histamine producing bacteria.</title>
        <authorList>
            <person name="Butler K."/>
        </authorList>
    </citation>
    <scope>NUCLEOTIDE SEQUENCE [LARGE SCALE GENOMIC DNA]</scope>
    <source>
        <strain evidence="1 2">DSM 24669</strain>
    </source>
</reference>
<comment type="caution">
    <text evidence="1">The sequence shown here is derived from an EMBL/GenBank/DDBJ whole genome shotgun (WGS) entry which is preliminary data.</text>
</comment>
<gene>
    <name evidence="1" type="ORF">C9I94_09500</name>
</gene>
<accession>A0A0J8Y1F1</accession>
<dbReference type="AlphaFoldDB" id="A0A0J8Y1F1"/>
<dbReference type="InterPro" id="IPR008792">
    <property type="entry name" value="PQQD"/>
</dbReference>
<proteinExistence type="predicted"/>
<dbReference type="InterPro" id="IPR041881">
    <property type="entry name" value="PqqD_sf"/>
</dbReference>